<keyword evidence="1" id="KW-0472">Membrane</keyword>
<evidence type="ECO:0000313" key="4">
    <source>
        <dbReference type="Proteomes" id="UP000630887"/>
    </source>
</evidence>
<dbReference type="Gene3D" id="3.40.190.10">
    <property type="entry name" value="Periplasmic binding protein-like II"/>
    <property type="match status" value="2"/>
</dbReference>
<feature type="domain" description="VWFA" evidence="2">
    <location>
        <begin position="379"/>
        <end position="575"/>
    </location>
</feature>
<protein>
    <submittedName>
        <fullName evidence="3">VWA domain-containing protein</fullName>
    </submittedName>
</protein>
<dbReference type="SMART" id="SM00327">
    <property type="entry name" value="VWA"/>
    <property type="match status" value="1"/>
</dbReference>
<evidence type="ECO:0000259" key="2">
    <source>
        <dbReference type="PROSITE" id="PS50234"/>
    </source>
</evidence>
<dbReference type="AlphaFoldDB" id="A0A8J3KRP9"/>
<dbReference type="InterPro" id="IPR002035">
    <property type="entry name" value="VWF_A"/>
</dbReference>
<dbReference type="PANTHER" id="PTHR10579">
    <property type="entry name" value="CALCIUM-ACTIVATED CHLORIDE CHANNEL REGULATOR"/>
    <property type="match status" value="1"/>
</dbReference>
<reference evidence="3 4" key="1">
    <citation type="submission" date="2021-01" db="EMBL/GenBank/DDBJ databases">
        <title>Whole genome shotgun sequence of Catellatospora coxensis NBRC 107359.</title>
        <authorList>
            <person name="Komaki H."/>
            <person name="Tamura T."/>
        </authorList>
    </citation>
    <scope>NUCLEOTIDE SEQUENCE [LARGE SCALE GENOMIC DNA]</scope>
    <source>
        <strain evidence="3 4">NBRC 107359</strain>
    </source>
</reference>
<accession>A0A8J3KRP9</accession>
<sequence>MPNGRNSTVRSHRRGGGRRRSIAPWIVIPTALVLIGSGATIGYVYVIKDSCSGSTQATVVAEPGTANLLRALAGKWAETNPSVDGVCASVTIGEQDTAATVRALAREWDTAVSGPAPDVWVPPSSAWVKAAAATSEAADKVLPDRLPSVARTPVVIAMPKAAAEKLGWPDAKLDWKDLLDKLAKDSSVKVGMSDPAASTAGLLALSAIIDADDNTEVDPEELGRVFALEQRMALYRTTTEELFAEFVSSGGKTVNAFPALEQDVVRHNTEHPDLQLVAVYPQNATTEADNPYLVLRNASWTSPQRSAAAEAFLGYLRGDAARGEVQKQGYRDSNRQPGPQLSTANGVISKLTALPGGVLLTESITKTTETWTALTRPTNMLLVLDVSGSMGGVVRGTGGQTKLDLTKAGAQEAVDMFGDDAQVGLWSFSSKQTGNRAYKELVPLGKMTEDVSGKPRRDQLTSKLKGLEPGGATGMYDTVWAAYQSMQKNYVPGATNMIVLLSDGADDDQLQGLKLEQLIEKINGADKERPVKVVTIALGKPSNSEALAKISAATKVSTYSSERSYDIGAVLRAAIFDFQ</sequence>
<evidence type="ECO:0000313" key="3">
    <source>
        <dbReference type="EMBL" id="GIG04993.1"/>
    </source>
</evidence>
<dbReference type="PROSITE" id="PS50234">
    <property type="entry name" value="VWFA"/>
    <property type="match status" value="1"/>
</dbReference>
<dbReference type="PANTHER" id="PTHR10579:SF43">
    <property type="entry name" value="ZINC FINGER (C3HC4-TYPE RING FINGER) FAMILY PROTEIN"/>
    <property type="match status" value="1"/>
</dbReference>
<gene>
    <name evidence="3" type="ORF">Cco03nite_16930</name>
</gene>
<dbReference type="EMBL" id="BONI01000010">
    <property type="protein sequence ID" value="GIG04993.1"/>
    <property type="molecule type" value="Genomic_DNA"/>
</dbReference>
<dbReference type="Pfam" id="PF00092">
    <property type="entry name" value="VWA"/>
    <property type="match status" value="1"/>
</dbReference>
<name>A0A8J3KRP9_9ACTN</name>
<keyword evidence="1" id="KW-0812">Transmembrane</keyword>
<dbReference type="Proteomes" id="UP000630887">
    <property type="component" value="Unassembled WGS sequence"/>
</dbReference>
<dbReference type="Pfam" id="PF13531">
    <property type="entry name" value="SBP_bac_11"/>
    <property type="match status" value="1"/>
</dbReference>
<feature type="transmembrane region" description="Helical" evidence="1">
    <location>
        <begin position="21"/>
        <end position="46"/>
    </location>
</feature>
<keyword evidence="1" id="KW-1133">Transmembrane helix</keyword>
<dbReference type="InterPro" id="IPR036465">
    <property type="entry name" value="vWFA_dom_sf"/>
</dbReference>
<keyword evidence="4" id="KW-1185">Reference proteome</keyword>
<comment type="caution">
    <text evidence="3">The sequence shown here is derived from an EMBL/GenBank/DDBJ whole genome shotgun (WGS) entry which is preliminary data.</text>
</comment>
<dbReference type="InterPro" id="IPR051266">
    <property type="entry name" value="CLCR"/>
</dbReference>
<evidence type="ECO:0000256" key="1">
    <source>
        <dbReference type="SAM" id="Phobius"/>
    </source>
</evidence>
<dbReference type="SUPFAM" id="SSF53300">
    <property type="entry name" value="vWA-like"/>
    <property type="match status" value="1"/>
</dbReference>
<organism evidence="3 4">
    <name type="scientific">Catellatospora coxensis</name>
    <dbReference type="NCBI Taxonomy" id="310354"/>
    <lineage>
        <taxon>Bacteria</taxon>
        <taxon>Bacillati</taxon>
        <taxon>Actinomycetota</taxon>
        <taxon>Actinomycetes</taxon>
        <taxon>Micromonosporales</taxon>
        <taxon>Micromonosporaceae</taxon>
        <taxon>Catellatospora</taxon>
    </lineage>
</organism>
<dbReference type="RefSeq" id="WP_203690718.1">
    <property type="nucleotide sequence ID" value="NZ_BAAALC010000019.1"/>
</dbReference>
<dbReference type="Gene3D" id="3.40.50.410">
    <property type="entry name" value="von Willebrand factor, type A domain"/>
    <property type="match status" value="1"/>
</dbReference>
<proteinExistence type="predicted"/>
<dbReference type="SUPFAM" id="SSF53850">
    <property type="entry name" value="Periplasmic binding protein-like II"/>
    <property type="match status" value="1"/>
</dbReference>